<protein>
    <recommendedName>
        <fullName evidence="4">DUF2953 domain-containing protein</fullName>
    </recommendedName>
</protein>
<evidence type="ECO:0000313" key="2">
    <source>
        <dbReference type="EMBL" id="QSQ10097.1"/>
    </source>
</evidence>
<keyword evidence="1" id="KW-0812">Transmembrane</keyword>
<reference evidence="2" key="1">
    <citation type="submission" date="2020-07" db="EMBL/GenBank/DDBJ databases">
        <title>Koleobacter methoxysyntrophicus gen. nov., sp. nov., a novel anaerobic bacterium isolated from deep subsurface oil field and proposal of Koleobacterales ord. nov. in the phylum Firmicutes.</title>
        <authorList>
            <person name="Sakamoto S."/>
            <person name="Tamaki H."/>
        </authorList>
    </citation>
    <scope>NUCLEOTIDE SEQUENCE</scope>
    <source>
        <strain evidence="2">NRmbB1</strain>
    </source>
</reference>
<sequence length="195" mass="22835">MFFIILIHIPVEICLHYHKKGIDEELNVRFNILWNLIKLKIDLPYIISKVRKFMPYFALKAELEEGDTGKVIKKRKFKWSLKKLLKHTVKIAKVLRRANYVIRSIRCKNFSIKAELAGEDAATIGIITGILWAMYGLIIIPVMSKIYFANTQPEISIIPKFNHEKFFTIELDCIFTLKIGHIIIIGLLFYQNLRE</sequence>
<dbReference type="AlphaFoldDB" id="A0A8A0RRV3"/>
<dbReference type="Proteomes" id="UP000662904">
    <property type="component" value="Chromosome"/>
</dbReference>
<accession>A0A8A0RRV3</accession>
<dbReference type="InterPro" id="IPR021338">
    <property type="entry name" value="DUF2953"/>
</dbReference>
<dbReference type="EMBL" id="CP059066">
    <property type="protein sequence ID" value="QSQ10097.1"/>
    <property type="molecule type" value="Genomic_DNA"/>
</dbReference>
<feature type="transmembrane region" description="Helical" evidence="1">
    <location>
        <begin position="121"/>
        <end position="148"/>
    </location>
</feature>
<feature type="transmembrane region" description="Helical" evidence="1">
    <location>
        <begin position="169"/>
        <end position="190"/>
    </location>
</feature>
<evidence type="ECO:0008006" key="4">
    <source>
        <dbReference type="Google" id="ProtNLM"/>
    </source>
</evidence>
<name>A0A8A0RRV3_9FIRM</name>
<evidence type="ECO:0000313" key="3">
    <source>
        <dbReference type="Proteomes" id="UP000662904"/>
    </source>
</evidence>
<evidence type="ECO:0000256" key="1">
    <source>
        <dbReference type="SAM" id="Phobius"/>
    </source>
</evidence>
<gene>
    <name evidence="2" type="ORF">H0A61_02489</name>
</gene>
<keyword evidence="1" id="KW-1133">Transmembrane helix</keyword>
<organism evidence="2 3">
    <name type="scientific">Koleobacter methoxysyntrophicus</name>
    <dbReference type="NCBI Taxonomy" id="2751313"/>
    <lineage>
        <taxon>Bacteria</taxon>
        <taxon>Bacillati</taxon>
        <taxon>Bacillota</taxon>
        <taxon>Clostridia</taxon>
        <taxon>Koleobacterales</taxon>
        <taxon>Koleobacteraceae</taxon>
        <taxon>Koleobacter</taxon>
    </lineage>
</organism>
<dbReference type="Pfam" id="PF11167">
    <property type="entry name" value="DUF2953"/>
    <property type="match status" value="1"/>
</dbReference>
<keyword evidence="1" id="KW-0472">Membrane</keyword>
<keyword evidence="3" id="KW-1185">Reference proteome</keyword>
<proteinExistence type="predicted"/>
<dbReference type="KEGG" id="kme:H0A61_02489"/>